<evidence type="ECO:0000313" key="2">
    <source>
        <dbReference type="Proteomes" id="UP000584642"/>
    </source>
</evidence>
<gene>
    <name evidence="1" type="ORF">HND93_23510</name>
</gene>
<evidence type="ECO:0008006" key="3">
    <source>
        <dbReference type="Google" id="ProtNLM"/>
    </source>
</evidence>
<organism evidence="1 2">
    <name type="scientific">Azospirillum oleiclasticum</name>
    <dbReference type="NCBI Taxonomy" id="2735135"/>
    <lineage>
        <taxon>Bacteria</taxon>
        <taxon>Pseudomonadati</taxon>
        <taxon>Pseudomonadota</taxon>
        <taxon>Alphaproteobacteria</taxon>
        <taxon>Rhodospirillales</taxon>
        <taxon>Azospirillaceae</taxon>
        <taxon>Azospirillum</taxon>
    </lineage>
</organism>
<proteinExistence type="predicted"/>
<keyword evidence="2" id="KW-1185">Reference proteome</keyword>
<dbReference type="RefSeq" id="WP_180284634.1">
    <property type="nucleotide sequence ID" value="NZ_JABFFR010000021.1"/>
</dbReference>
<reference evidence="1 2" key="1">
    <citation type="submission" date="2020-05" db="EMBL/GenBank/DDBJ databases">
        <title>Azospirillum oleiclasticum sp. nov, a nitrogen-fixing and heavy crude oil-emulsifying bacterium isolated from the crude oil of Yumen Oilfield.</title>
        <authorList>
            <person name="Wu D."/>
            <person name="Cai M."/>
            <person name="Zhang X."/>
        </authorList>
    </citation>
    <scope>NUCLEOTIDE SEQUENCE [LARGE SCALE GENOMIC DNA]</scope>
    <source>
        <strain evidence="1 2">ROY-1-1-2</strain>
    </source>
</reference>
<dbReference type="Gene3D" id="2.40.50.870">
    <property type="entry name" value="Protein of unknown function (DUF3299)"/>
    <property type="match status" value="1"/>
</dbReference>
<accession>A0ABX2TG08</accession>
<comment type="caution">
    <text evidence="1">The sequence shown here is derived from an EMBL/GenBank/DDBJ whole genome shotgun (WGS) entry which is preliminary data.</text>
</comment>
<dbReference type="Proteomes" id="UP000584642">
    <property type="component" value="Unassembled WGS sequence"/>
</dbReference>
<evidence type="ECO:0000313" key="1">
    <source>
        <dbReference type="EMBL" id="NYZ22690.1"/>
    </source>
</evidence>
<name>A0ABX2TG08_9PROT</name>
<sequence>MTTRRQFLAPLAVIPVAGWAVWASGAQEPPHPVGPFHLPLDETTALWRDLAQTRFVGPASEPAFPELVLALDGRTVTLRGFLAPLSEGAVHSRFILCANPVSCSACQSPQPATMVQVQSREAVAAHREPVVVTGILRLKPFEGLFYRLDRADIALG</sequence>
<protein>
    <recommendedName>
        <fullName evidence="3">DUF3299 domain-containing protein</fullName>
    </recommendedName>
</protein>
<dbReference type="EMBL" id="JABFDB010000021">
    <property type="protein sequence ID" value="NYZ22690.1"/>
    <property type="molecule type" value="Genomic_DNA"/>
</dbReference>